<dbReference type="OMA" id="AWGNEII"/>
<sequence length="276" mass="31061">MTSMVQFARLAFVVVLVFLGQALDAANLETKHDTNRPLKVRLDYALATRSNDVAENRHQWVFSSHITFKENVEVITDGQLLRMAGDAFAEMEADFLQYAPYLDKNGKPKMLPGAMSILAAGNEIFLSSSQKGLSTFINEVADSPVKRQLEVCFATWKLEHPDKDETDHKNNRRCGEIMTFHQYYKVHSEELITLSPLARLTTVVRLARTGEMVLIPACGTGLEDRWGCDYFLKDHKAPPEKSDVVKYLDDKTLVAEEYTLDALAGGVRNIDQIESC</sequence>
<dbReference type="InParanoid" id="G9MST7"/>
<keyword evidence="3" id="KW-1185">Reference proteome</keyword>
<evidence type="ECO:0000313" key="3">
    <source>
        <dbReference type="Proteomes" id="UP000007115"/>
    </source>
</evidence>
<feature type="signal peptide" evidence="1">
    <location>
        <begin position="1"/>
        <end position="25"/>
    </location>
</feature>
<dbReference type="OrthoDB" id="3780330at2759"/>
<organism evidence="2 3">
    <name type="scientific">Hypocrea virens (strain Gv29-8 / FGSC 10586)</name>
    <name type="common">Gliocladium virens</name>
    <name type="synonym">Trichoderma virens</name>
    <dbReference type="NCBI Taxonomy" id="413071"/>
    <lineage>
        <taxon>Eukaryota</taxon>
        <taxon>Fungi</taxon>
        <taxon>Dikarya</taxon>
        <taxon>Ascomycota</taxon>
        <taxon>Pezizomycotina</taxon>
        <taxon>Sordariomycetes</taxon>
        <taxon>Hypocreomycetidae</taxon>
        <taxon>Hypocreales</taxon>
        <taxon>Hypocreaceae</taxon>
        <taxon>Trichoderma</taxon>
    </lineage>
</organism>
<dbReference type="EMBL" id="ABDF02000006">
    <property type="protein sequence ID" value="EHK23192.1"/>
    <property type="molecule type" value="Genomic_DNA"/>
</dbReference>
<accession>G9MST7</accession>
<dbReference type="HOGENOM" id="CLU_082466_0_0_1"/>
<evidence type="ECO:0000313" key="2">
    <source>
        <dbReference type="EMBL" id="EHK23192.1"/>
    </source>
</evidence>
<keyword evidence="1" id="KW-0732">Signal</keyword>
<dbReference type="VEuPathDB" id="FungiDB:TRIVIDRAFT_60146"/>
<protein>
    <submittedName>
        <fullName evidence="2">Uncharacterized protein</fullName>
    </submittedName>
</protein>
<reference evidence="2 3" key="1">
    <citation type="journal article" date="2011" name="Genome Biol.">
        <title>Comparative genome sequence analysis underscores mycoparasitism as the ancestral life style of Trichoderma.</title>
        <authorList>
            <person name="Kubicek C.P."/>
            <person name="Herrera-Estrella A."/>
            <person name="Seidl-Seiboth V."/>
            <person name="Martinez D.A."/>
            <person name="Druzhinina I.S."/>
            <person name="Thon M."/>
            <person name="Zeilinger S."/>
            <person name="Casas-Flores S."/>
            <person name="Horwitz B.A."/>
            <person name="Mukherjee P.K."/>
            <person name="Mukherjee M."/>
            <person name="Kredics L."/>
            <person name="Alcaraz L.D."/>
            <person name="Aerts A."/>
            <person name="Antal Z."/>
            <person name="Atanasova L."/>
            <person name="Cervantes-Badillo M.G."/>
            <person name="Challacombe J."/>
            <person name="Chertkov O."/>
            <person name="McCluskey K."/>
            <person name="Coulpier F."/>
            <person name="Deshpande N."/>
            <person name="von Doehren H."/>
            <person name="Ebbole D.J."/>
            <person name="Esquivel-Naranjo E.U."/>
            <person name="Fekete E."/>
            <person name="Flipphi M."/>
            <person name="Glaser F."/>
            <person name="Gomez-Rodriguez E.Y."/>
            <person name="Gruber S."/>
            <person name="Han C."/>
            <person name="Henrissat B."/>
            <person name="Hermosa R."/>
            <person name="Hernandez-Onate M."/>
            <person name="Karaffa L."/>
            <person name="Kosti I."/>
            <person name="Le Crom S."/>
            <person name="Lindquist E."/>
            <person name="Lucas S."/>
            <person name="Luebeck M."/>
            <person name="Luebeck P.S."/>
            <person name="Margeot A."/>
            <person name="Metz B."/>
            <person name="Misra M."/>
            <person name="Nevalainen H."/>
            <person name="Omann M."/>
            <person name="Packer N."/>
            <person name="Perrone G."/>
            <person name="Uresti-Rivera E.E."/>
            <person name="Salamov A."/>
            <person name="Schmoll M."/>
            <person name="Seiboth B."/>
            <person name="Shapiro H."/>
            <person name="Sukno S."/>
            <person name="Tamayo-Ramos J.A."/>
            <person name="Tisch D."/>
            <person name="Wiest A."/>
            <person name="Wilkinson H.H."/>
            <person name="Zhang M."/>
            <person name="Coutinho P.M."/>
            <person name="Kenerley C.M."/>
            <person name="Monte E."/>
            <person name="Baker S.E."/>
            <person name="Grigoriev I.V."/>
        </authorList>
    </citation>
    <scope>NUCLEOTIDE SEQUENCE [LARGE SCALE GENOMIC DNA]</scope>
    <source>
        <strain evidence="3">Gv29-8 / FGSC 10586</strain>
    </source>
</reference>
<comment type="caution">
    <text evidence="2">The sequence shown here is derived from an EMBL/GenBank/DDBJ whole genome shotgun (WGS) entry which is preliminary data.</text>
</comment>
<feature type="chain" id="PRO_5003523598" evidence="1">
    <location>
        <begin position="26"/>
        <end position="276"/>
    </location>
</feature>
<dbReference type="Proteomes" id="UP000007115">
    <property type="component" value="Unassembled WGS sequence"/>
</dbReference>
<dbReference type="RefSeq" id="XP_013957386.1">
    <property type="nucleotide sequence ID" value="XM_014101911.1"/>
</dbReference>
<dbReference type="AlphaFoldDB" id="G9MST7"/>
<dbReference type="GeneID" id="25796032"/>
<proteinExistence type="predicted"/>
<dbReference type="eggNOG" id="ENOG502SCUT">
    <property type="taxonomic scope" value="Eukaryota"/>
</dbReference>
<evidence type="ECO:0000256" key="1">
    <source>
        <dbReference type="SAM" id="SignalP"/>
    </source>
</evidence>
<name>G9MST7_HYPVG</name>
<gene>
    <name evidence="2" type="ORF">TRIVIDRAFT_60146</name>
</gene>